<organism evidence="2 3">
    <name type="scientific">Mucilaginibacter roseus</name>
    <dbReference type="NCBI Taxonomy" id="1528868"/>
    <lineage>
        <taxon>Bacteria</taxon>
        <taxon>Pseudomonadati</taxon>
        <taxon>Bacteroidota</taxon>
        <taxon>Sphingobacteriia</taxon>
        <taxon>Sphingobacteriales</taxon>
        <taxon>Sphingobacteriaceae</taxon>
        <taxon>Mucilaginibacter</taxon>
    </lineage>
</organism>
<feature type="signal peptide" evidence="1">
    <location>
        <begin position="1"/>
        <end position="18"/>
    </location>
</feature>
<dbReference type="RefSeq" id="WP_232178235.1">
    <property type="nucleotide sequence ID" value="NZ_JAJPWV010000004.1"/>
</dbReference>
<accession>A0ABS8U7Y4</accession>
<keyword evidence="3" id="KW-1185">Reference proteome</keyword>
<name>A0ABS8U7Y4_9SPHI</name>
<protein>
    <submittedName>
        <fullName evidence="2">Uncharacterized protein</fullName>
    </submittedName>
</protein>
<feature type="chain" id="PRO_5046661891" evidence="1">
    <location>
        <begin position="19"/>
        <end position="161"/>
    </location>
</feature>
<proteinExistence type="predicted"/>
<dbReference type="EMBL" id="JAJPWV010000004">
    <property type="protein sequence ID" value="MCD8741728.1"/>
    <property type="molecule type" value="Genomic_DNA"/>
</dbReference>
<sequence>MKRALLIMLLFTCGYVQAQSLTLNDLTNLAQLSNGEAHDYLVLSRKFKRDYIQKINGKQVENYKGLADTTKRETVIIGDGQKLDNGALLRNVYYATNNRKFLLNMIAQAKQSNFKQSFTGMDANNNIFMFDDDLYHIIINVGRGKGTGSVSVKQKEYSGVY</sequence>
<comment type="caution">
    <text evidence="2">The sequence shown here is derived from an EMBL/GenBank/DDBJ whole genome shotgun (WGS) entry which is preliminary data.</text>
</comment>
<evidence type="ECO:0000313" key="2">
    <source>
        <dbReference type="EMBL" id="MCD8741728.1"/>
    </source>
</evidence>
<keyword evidence="1" id="KW-0732">Signal</keyword>
<evidence type="ECO:0000256" key="1">
    <source>
        <dbReference type="SAM" id="SignalP"/>
    </source>
</evidence>
<gene>
    <name evidence="2" type="ORF">LT679_14025</name>
</gene>
<evidence type="ECO:0000313" key="3">
    <source>
        <dbReference type="Proteomes" id="UP001199919"/>
    </source>
</evidence>
<dbReference type="Proteomes" id="UP001199919">
    <property type="component" value="Unassembled WGS sequence"/>
</dbReference>
<reference evidence="2 3" key="1">
    <citation type="submission" date="2021-12" db="EMBL/GenBank/DDBJ databases">
        <title>Mucilaginibacter roseus genome.</title>
        <authorList>
            <person name="Ferreira J.R."/>
            <person name="Newman J.D."/>
        </authorList>
    </citation>
    <scope>NUCLEOTIDE SEQUENCE [LARGE SCALE GENOMIC DNA]</scope>
    <source>
        <strain evidence="2 3">LMG 28454</strain>
    </source>
</reference>